<dbReference type="Proteomes" id="UP000494205">
    <property type="component" value="Unassembled WGS sequence"/>
</dbReference>
<dbReference type="EMBL" id="PNXY01000003">
    <property type="protein sequence ID" value="PMS32867.1"/>
    <property type="molecule type" value="Genomic_DNA"/>
</dbReference>
<evidence type="ECO:0000313" key="1">
    <source>
        <dbReference type="EMBL" id="CAB3645537.1"/>
    </source>
</evidence>
<dbReference type="EMBL" id="CADIJZ010000002">
    <property type="protein sequence ID" value="CAB3645537.1"/>
    <property type="molecule type" value="Genomic_DNA"/>
</dbReference>
<keyword evidence="3" id="KW-1185">Reference proteome</keyword>
<dbReference type="AlphaFoldDB" id="A0A2N7WTY7"/>
<reference evidence="2 3" key="1">
    <citation type="submission" date="2018-01" db="EMBL/GenBank/DDBJ databases">
        <title>Whole genome analyses suggest that Burkholderia sensu lato contains two further novel genera in the rhizoxinica-symbiotica group Mycetohabitans gen. nov., and Trinickia gen. nov.: implications for the evolution of diazotrophy and nodulation in the Burkholderiaceae.</title>
        <authorList>
            <person name="Estrada-de los Santos P."/>
            <person name="Palmer M."/>
            <person name="Chavez-Ramirez B."/>
            <person name="Beukes C."/>
            <person name="Steenkamp E.T."/>
            <person name="Hirsch A.M."/>
            <person name="Manyaka P."/>
            <person name="Maluk M."/>
            <person name="Lafos M."/>
            <person name="Crook M."/>
            <person name="Gross E."/>
            <person name="Simon M.F."/>
            <person name="Bueno dos Reis Junior F."/>
            <person name="Poole P.S."/>
            <person name="Venter S.N."/>
            <person name="James E.K."/>
        </authorList>
    </citation>
    <scope>NUCLEOTIDE SEQUENCE [LARGE SCALE GENOMIC DNA]</scope>
    <source>
        <strain evidence="2 3">WSM 3937</strain>
    </source>
</reference>
<name>A0A2N7WTY7_9BURK</name>
<dbReference type="Proteomes" id="UP000235659">
    <property type="component" value="Unassembled WGS sequence"/>
</dbReference>
<evidence type="ECO:0000313" key="3">
    <source>
        <dbReference type="Proteomes" id="UP000235659"/>
    </source>
</evidence>
<proteinExistence type="predicted"/>
<evidence type="ECO:0000313" key="4">
    <source>
        <dbReference type="Proteomes" id="UP000494205"/>
    </source>
</evidence>
<organism evidence="1 4">
    <name type="scientific">Paraburkholderia rhynchosiae</name>
    <dbReference type="NCBI Taxonomy" id="487049"/>
    <lineage>
        <taxon>Bacteria</taxon>
        <taxon>Pseudomonadati</taxon>
        <taxon>Pseudomonadota</taxon>
        <taxon>Betaproteobacteria</taxon>
        <taxon>Burkholderiales</taxon>
        <taxon>Burkholderiaceae</taxon>
        <taxon>Paraburkholderia</taxon>
    </lineage>
</organism>
<evidence type="ECO:0000313" key="2">
    <source>
        <dbReference type="EMBL" id="PMS32867.1"/>
    </source>
</evidence>
<accession>A0A2N7WTY7</accession>
<reference evidence="1 4" key="2">
    <citation type="submission" date="2020-04" db="EMBL/GenBank/DDBJ databases">
        <authorList>
            <person name="De Canck E."/>
        </authorList>
    </citation>
    <scope>NUCLEOTIDE SEQUENCE [LARGE SCALE GENOMIC DNA]</scope>
    <source>
        <strain evidence="1 4">LMG 27174</strain>
    </source>
</reference>
<gene>
    <name evidence="2" type="ORF">C0Z16_04780</name>
    <name evidence="1" type="ORF">LMG27174_00822</name>
</gene>
<protein>
    <submittedName>
        <fullName evidence="1">Uncharacterized protein</fullName>
    </submittedName>
</protein>
<sequence length="66" mass="7542">MKHPLEHIRPVEQGIPLLRPYPLAFRVDNVRCTTYHASEDRRIDAAASLMQSGVRSCVMLPRLRTA</sequence>